<dbReference type="Proteomes" id="UP000199393">
    <property type="component" value="Chromosome I"/>
</dbReference>
<dbReference type="EMBL" id="LT598496">
    <property type="protein sequence ID" value="SBV26443.1"/>
    <property type="molecule type" value="Genomic_DNA"/>
</dbReference>
<dbReference type="AlphaFoldDB" id="A0A1C3N1G8"/>
<feature type="domain" description="Serpin" evidence="1">
    <location>
        <begin position="25"/>
        <end position="168"/>
    </location>
</feature>
<dbReference type="STRING" id="307121.GA0070620_1932"/>
<reference evidence="3" key="1">
    <citation type="submission" date="2016-06" db="EMBL/GenBank/DDBJ databases">
        <authorList>
            <person name="Varghese N."/>
            <person name="Submissions Spin"/>
        </authorList>
    </citation>
    <scope>NUCLEOTIDE SEQUENCE [LARGE SCALE GENOMIC DNA]</scope>
    <source>
        <strain evidence="3">DSM 45344</strain>
    </source>
</reference>
<organism evidence="2 3">
    <name type="scientific">Micromonospora krabiensis</name>
    <dbReference type="NCBI Taxonomy" id="307121"/>
    <lineage>
        <taxon>Bacteria</taxon>
        <taxon>Bacillati</taxon>
        <taxon>Actinomycetota</taxon>
        <taxon>Actinomycetes</taxon>
        <taxon>Micromonosporales</taxon>
        <taxon>Micromonosporaceae</taxon>
        <taxon>Micromonospora</taxon>
    </lineage>
</organism>
<evidence type="ECO:0000313" key="2">
    <source>
        <dbReference type="EMBL" id="SBV26443.1"/>
    </source>
</evidence>
<name>A0A1C3N1G8_9ACTN</name>
<gene>
    <name evidence="2" type="ORF">GA0070620_1932</name>
</gene>
<evidence type="ECO:0000313" key="3">
    <source>
        <dbReference type="Proteomes" id="UP000199393"/>
    </source>
</evidence>
<dbReference type="InterPro" id="IPR042178">
    <property type="entry name" value="Serpin_sf_1"/>
</dbReference>
<dbReference type="SUPFAM" id="SSF56574">
    <property type="entry name" value="Serpins"/>
    <property type="match status" value="1"/>
</dbReference>
<accession>A0A1C3N1G8</accession>
<sequence>MAGVGGGGQSEVVIVLTGPVARYAQRLHGHVGSGHHVASPLGAWLLLALVGPAATGATRVDLEEALGIDVDTAAATAQALLEDPHPLVASASALWERATLDELAGWRATLPASTETGPLPDQATLDAWARERTDGLIERFPLTVSPETLLILATALATRVSWQTPFEVAPADVLGRGSTWVGQVRRVLRTPAYDHHCWIAGTAQAGDVAVHATAAQSDTAGGREAGMLVVSVAAAPDVAPADVLAAAHEVAIDAATFPGGGAGGRRSLFDLPLGDTPLWTLREVPTRAWGGREERVSAVLPCWSAESRHDLTANDLGFDAAARALGELLGQPRLPYQAAQAAMARYGRYGFEAAAVTAFAMATGLPPEGVARVAELRFGHPYAVVAVATDRRGGQVGPWHGVPVYSAWVAQPSELPESDLAEPTAAP</sequence>
<dbReference type="InterPro" id="IPR036186">
    <property type="entry name" value="Serpin_sf"/>
</dbReference>
<dbReference type="Gene3D" id="3.30.497.10">
    <property type="entry name" value="Antithrombin, subunit I, domain 2"/>
    <property type="match status" value="1"/>
</dbReference>
<keyword evidence="3" id="KW-1185">Reference proteome</keyword>
<dbReference type="PATRIC" id="fig|307121.4.peg.1986"/>
<dbReference type="InterPro" id="IPR023796">
    <property type="entry name" value="Serpin_dom"/>
</dbReference>
<dbReference type="Pfam" id="PF00079">
    <property type="entry name" value="Serpin"/>
    <property type="match status" value="1"/>
</dbReference>
<evidence type="ECO:0000259" key="1">
    <source>
        <dbReference type="Pfam" id="PF00079"/>
    </source>
</evidence>
<protein>
    <submittedName>
        <fullName evidence="2">Serpin (Serine protease inhibitor)</fullName>
    </submittedName>
</protein>
<proteinExistence type="predicted"/>